<reference evidence="2" key="1">
    <citation type="submission" date="2021-10" db="EMBL/GenBank/DDBJ databases">
        <title>Melipona bicolor Genome sequencing and assembly.</title>
        <authorList>
            <person name="Araujo N.S."/>
            <person name="Arias M.C."/>
        </authorList>
    </citation>
    <scope>NUCLEOTIDE SEQUENCE</scope>
    <source>
        <strain evidence="2">USP_2M_L1-L4_2017</strain>
        <tissue evidence="2">Whole body</tissue>
    </source>
</reference>
<feature type="compositionally biased region" description="Basic residues" evidence="1">
    <location>
        <begin position="116"/>
        <end position="128"/>
    </location>
</feature>
<feature type="compositionally biased region" description="Basic and acidic residues" evidence="1">
    <location>
        <begin position="55"/>
        <end position="86"/>
    </location>
</feature>
<sequence>MKRLVPRSSAKPSGSGEPRLFCIPRLSEWRSTDELPWHVDRKGNPVSRYASLQNKNEEKEEGAKRTRAEKNRGARRNNKEWRRGGRGDSWAGKNRPERKLCFAQRRDVEKGEKRGRNTTKRKGRRKEKNKGGEKWSNESVIIGGYPSTVLDLSVLDPCVESGRGVAFTSPETVEFKETILKRSCFLLVGVRFTNVSSPFSDPPPPPVLRRFSESRFKWIYAAVYIP</sequence>
<feature type="compositionally biased region" description="Basic and acidic residues" evidence="1">
    <location>
        <begin position="94"/>
        <end position="115"/>
    </location>
</feature>
<name>A0AA40KGF3_9HYME</name>
<dbReference type="AlphaFoldDB" id="A0AA40KGF3"/>
<proteinExistence type="predicted"/>
<keyword evidence="3" id="KW-1185">Reference proteome</keyword>
<evidence type="ECO:0000256" key="1">
    <source>
        <dbReference type="SAM" id="MobiDB-lite"/>
    </source>
</evidence>
<protein>
    <submittedName>
        <fullName evidence="2">Uncharacterized protein</fullName>
    </submittedName>
</protein>
<gene>
    <name evidence="2" type="ORF">K0M31_013263</name>
</gene>
<evidence type="ECO:0000313" key="3">
    <source>
        <dbReference type="Proteomes" id="UP001177670"/>
    </source>
</evidence>
<evidence type="ECO:0000313" key="2">
    <source>
        <dbReference type="EMBL" id="KAK1119434.1"/>
    </source>
</evidence>
<dbReference type="Proteomes" id="UP001177670">
    <property type="component" value="Unassembled WGS sequence"/>
</dbReference>
<organism evidence="2 3">
    <name type="scientific">Melipona bicolor</name>
    <dbReference type="NCBI Taxonomy" id="60889"/>
    <lineage>
        <taxon>Eukaryota</taxon>
        <taxon>Metazoa</taxon>
        <taxon>Ecdysozoa</taxon>
        <taxon>Arthropoda</taxon>
        <taxon>Hexapoda</taxon>
        <taxon>Insecta</taxon>
        <taxon>Pterygota</taxon>
        <taxon>Neoptera</taxon>
        <taxon>Endopterygota</taxon>
        <taxon>Hymenoptera</taxon>
        <taxon>Apocrita</taxon>
        <taxon>Aculeata</taxon>
        <taxon>Apoidea</taxon>
        <taxon>Anthophila</taxon>
        <taxon>Apidae</taxon>
        <taxon>Melipona</taxon>
    </lineage>
</organism>
<feature type="region of interest" description="Disordered" evidence="1">
    <location>
        <begin position="33"/>
        <end position="135"/>
    </location>
</feature>
<dbReference type="EMBL" id="JAHYIQ010000036">
    <property type="protein sequence ID" value="KAK1119434.1"/>
    <property type="molecule type" value="Genomic_DNA"/>
</dbReference>
<feature type="compositionally biased region" description="Basic and acidic residues" evidence="1">
    <location>
        <begin position="33"/>
        <end position="43"/>
    </location>
</feature>
<feature type="region of interest" description="Disordered" evidence="1">
    <location>
        <begin position="1"/>
        <end position="20"/>
    </location>
</feature>
<comment type="caution">
    <text evidence="2">The sequence shown here is derived from an EMBL/GenBank/DDBJ whole genome shotgun (WGS) entry which is preliminary data.</text>
</comment>
<accession>A0AA40KGF3</accession>